<evidence type="ECO:0000313" key="3">
    <source>
        <dbReference type="Proteomes" id="UP000009315"/>
    </source>
</evidence>
<organism evidence="2 3">
    <name type="scientific">Desulforamulus hydrothermalis Lam5 = DSM 18033</name>
    <dbReference type="NCBI Taxonomy" id="1121428"/>
    <lineage>
        <taxon>Bacteria</taxon>
        <taxon>Bacillati</taxon>
        <taxon>Bacillota</taxon>
        <taxon>Clostridia</taxon>
        <taxon>Eubacteriales</taxon>
        <taxon>Peptococcaceae</taxon>
        <taxon>Desulforamulus</taxon>
    </lineage>
</organism>
<reference evidence="2 3" key="1">
    <citation type="journal article" date="2013" name="Genome Announc.">
        <title>Genome Sequence of the Sulfate-Reducing Bacterium Desulfotomaculum hydrothermale Lam5(T).</title>
        <authorList>
            <person name="Amin O."/>
            <person name="Fardeau M.L."/>
            <person name="Valette O."/>
            <person name="Hirschler-Rea A."/>
            <person name="Barbe V."/>
            <person name="Medigue C."/>
            <person name="Vacherie B."/>
            <person name="Ollivier B."/>
            <person name="Bertin P.N."/>
            <person name="Dolla A."/>
        </authorList>
    </citation>
    <scope>NUCLEOTIDE SEQUENCE [LARGE SCALE GENOMIC DNA]</scope>
    <source>
        <strain evidence="3">Lam5 / DSM 18033</strain>
    </source>
</reference>
<dbReference type="PANTHER" id="PTHR36836">
    <property type="entry name" value="COLANIC ACID BIOSYNTHESIS PROTEIN WCAK"/>
    <property type="match status" value="1"/>
</dbReference>
<feature type="domain" description="Polysaccharide pyruvyl transferase" evidence="1">
    <location>
        <begin position="17"/>
        <end position="286"/>
    </location>
</feature>
<gene>
    <name evidence="2" type="ORF">DESHY_60319</name>
</gene>
<proteinExistence type="predicted"/>
<comment type="caution">
    <text evidence="2">The sequence shown here is derived from an EMBL/GenBank/DDBJ whole genome shotgun (WGS) entry which is preliminary data.</text>
</comment>
<dbReference type="PANTHER" id="PTHR36836:SF1">
    <property type="entry name" value="COLANIC ACID BIOSYNTHESIS PROTEIN WCAK"/>
    <property type="match status" value="1"/>
</dbReference>
<protein>
    <recommendedName>
        <fullName evidence="1">Polysaccharide pyruvyl transferase domain-containing protein</fullName>
    </recommendedName>
</protein>
<name>K8E0M8_9FIRM</name>
<evidence type="ECO:0000313" key="2">
    <source>
        <dbReference type="EMBL" id="CCO09147.1"/>
    </source>
</evidence>
<keyword evidence="3" id="KW-1185">Reference proteome</keyword>
<dbReference type="InterPro" id="IPR007345">
    <property type="entry name" value="Polysacch_pyruvyl_Trfase"/>
</dbReference>
<dbReference type="AlphaFoldDB" id="K8E0M8"/>
<dbReference type="Pfam" id="PF04230">
    <property type="entry name" value="PS_pyruv_trans"/>
    <property type="match status" value="1"/>
</dbReference>
<dbReference type="Proteomes" id="UP000009315">
    <property type="component" value="Unassembled WGS sequence"/>
</dbReference>
<dbReference type="RefSeq" id="WP_008412998.1">
    <property type="nucleotide sequence ID" value="NZ_CAOS01000013.1"/>
</dbReference>
<dbReference type="EMBL" id="CAOS01000013">
    <property type="protein sequence ID" value="CCO09147.1"/>
    <property type="molecule type" value="Genomic_DNA"/>
</dbReference>
<evidence type="ECO:0000259" key="1">
    <source>
        <dbReference type="Pfam" id="PF04230"/>
    </source>
</evidence>
<accession>K8E0M8</accession>
<dbReference type="STRING" id="1121428.DESHY_60319"/>
<dbReference type="eggNOG" id="COG2327">
    <property type="taxonomic scope" value="Bacteria"/>
</dbReference>
<sequence>MNRVKNILYLGWLGRGNVGDDILYTLFKRLFYQFFDRNANDYEVNIDGYLPINNYTWDLKVYDLVVLGGGSLFNIPYWIDLCLKAKELNIPLISWGTGIDGLYTSEDVGKINDTRVWLNDDLKTKIMEITSYMKYISVRGPLTKEVLINIGVEPYKVQIVGDPALIYTNSISQPNNRKILVNWGTSYNNIFGGNEEKLEEQLEITIQILLNKGYDIVIYPIWVEDIEVVQRLGSKFTESNLTVINQVYDANKLVKLINDSFLTINIKLHANIISAAVGRPFISLAYRGKCFDFAETVESNDLIISTDKVHAGEILDRIKLIEINYKQIVNRFIKAKEEYMPKLLISLKNIVKLLDKE</sequence>
<dbReference type="OrthoDB" id="2522120at2"/>